<dbReference type="OrthoDB" id="445058at2759"/>
<protein>
    <submittedName>
        <fullName evidence="5">Acetylornithine deacetylase</fullName>
    </submittedName>
</protein>
<dbReference type="EMBL" id="LSRX01000129">
    <property type="protein sequence ID" value="OLQ07924.1"/>
    <property type="molecule type" value="Genomic_DNA"/>
</dbReference>
<dbReference type="Gene3D" id="1.25.40.20">
    <property type="entry name" value="Ankyrin repeat-containing domain"/>
    <property type="match status" value="2"/>
</dbReference>
<feature type="region of interest" description="Disordered" evidence="4">
    <location>
        <begin position="365"/>
        <end position="415"/>
    </location>
</feature>
<dbReference type="AlphaFoldDB" id="A0A1Q9EKE4"/>
<dbReference type="InterPro" id="IPR036770">
    <property type="entry name" value="Ankyrin_rpt-contain_sf"/>
</dbReference>
<dbReference type="PROSITE" id="PS50088">
    <property type="entry name" value="ANK_REPEAT"/>
    <property type="match status" value="2"/>
</dbReference>
<dbReference type="SUPFAM" id="SSF53187">
    <property type="entry name" value="Zn-dependent exopeptidases"/>
    <property type="match status" value="1"/>
</dbReference>
<name>A0A1Q9EKE4_SYMMI</name>
<dbReference type="Pfam" id="PF12796">
    <property type="entry name" value="Ank_2"/>
    <property type="match status" value="2"/>
</dbReference>
<dbReference type="InterPro" id="IPR002110">
    <property type="entry name" value="Ankyrin_rpt"/>
</dbReference>
<dbReference type="PROSITE" id="PS50297">
    <property type="entry name" value="ANK_REP_REGION"/>
    <property type="match status" value="2"/>
</dbReference>
<dbReference type="SUPFAM" id="SSF48403">
    <property type="entry name" value="Ankyrin repeat"/>
    <property type="match status" value="2"/>
</dbReference>
<dbReference type="SMART" id="SM00248">
    <property type="entry name" value="ANK"/>
    <property type="match status" value="7"/>
</dbReference>
<evidence type="ECO:0000313" key="6">
    <source>
        <dbReference type="Proteomes" id="UP000186817"/>
    </source>
</evidence>
<accession>A0A1Q9EKE4</accession>
<evidence type="ECO:0000313" key="5">
    <source>
        <dbReference type="EMBL" id="OLQ07924.1"/>
    </source>
</evidence>
<dbReference type="PANTHER" id="PTHR24198">
    <property type="entry name" value="ANKYRIN REPEAT AND PROTEIN KINASE DOMAIN-CONTAINING PROTEIN"/>
    <property type="match status" value="1"/>
</dbReference>
<evidence type="ECO:0000256" key="2">
    <source>
        <dbReference type="ARBA" id="ARBA00023043"/>
    </source>
</evidence>
<proteinExistence type="predicted"/>
<evidence type="ECO:0000256" key="4">
    <source>
        <dbReference type="SAM" id="MobiDB-lite"/>
    </source>
</evidence>
<dbReference type="Proteomes" id="UP000186817">
    <property type="component" value="Unassembled WGS sequence"/>
</dbReference>
<keyword evidence="6" id="KW-1185">Reference proteome</keyword>
<gene>
    <name evidence="5" type="ORF">AK812_SmicGene8621</name>
</gene>
<comment type="caution">
    <text evidence="5">The sequence shown here is derived from an EMBL/GenBank/DDBJ whole genome shotgun (WGS) entry which is preliminary data.</text>
</comment>
<dbReference type="Gene3D" id="3.40.630.10">
    <property type="entry name" value="Zn peptidases"/>
    <property type="match status" value="1"/>
</dbReference>
<evidence type="ECO:0000256" key="1">
    <source>
        <dbReference type="ARBA" id="ARBA00022737"/>
    </source>
</evidence>
<organism evidence="5 6">
    <name type="scientific">Symbiodinium microadriaticum</name>
    <name type="common">Dinoflagellate</name>
    <name type="synonym">Zooxanthella microadriatica</name>
    <dbReference type="NCBI Taxonomy" id="2951"/>
    <lineage>
        <taxon>Eukaryota</taxon>
        <taxon>Sar</taxon>
        <taxon>Alveolata</taxon>
        <taxon>Dinophyceae</taxon>
        <taxon>Suessiales</taxon>
        <taxon>Symbiodiniaceae</taxon>
        <taxon>Symbiodinium</taxon>
    </lineage>
</organism>
<feature type="repeat" description="ANK" evidence="3">
    <location>
        <begin position="553"/>
        <end position="585"/>
    </location>
</feature>
<sequence>MWVGSVFGTAIRSKTGECRTSDAERRFVSRRLLGEAAGASPTCQQRRWQIVRQVLHEKAFLDLLSRFLAEARLGRLQTTPKYGPAKEHFAATLVEDELACFAGSHGPLKIEVLEFETGRPNLKVTYPGVEDGDTVAFVSHFDVPAWAQPEISLPSGGCCERFLYGPLGDVPLRGPGVAGLAHTTLLVLLLSELARSRPRLQRSVVCLFLAAQRTGEGRVGAAEVLRGESLEELRRGPVFWLDAGASLHEERRGSSAPLCVGALGSLSWSLRIRPQTAVSSIELAAQALSHIQESFAKNVTELAPEVAGASPEAATFMRPAQIEHQKEDRSLSCQTNVSGIIRVAPGRPVVEIIASVQESVAEANLRHANPGGTGGGLARRITPSDAEDEAVRRPPRRRSQRDRSPPPLPVSGADVGAVPQVSVQITWAQRPVVEKGSTPRPRRYILPWHRSRQVSNPTSSPGASPKKRLLSCSCSCLDDEAARMHLNNFHLLPSVQAELEGPMDLQLLLANFQPSDHQLQFAAFRGCYRTTEQLLSRPLDPNCVTESDGEISEIQTPLGMACREGHAEVVSLLLEAMADVSMEFGPDGMEETPLGVSVERHDVRITQMLLHARAEANAVHYSTGHGCFQFPVVLAASAENVELVHMLLVAGAHPHQVPAAGLPEGWALPNFAGEGRPRSFHPAVLATNREVKEGEGRPRSFHPAVLATNREVKEGEGSPSSFHPAVLATNREVKEGMPRSFDPSVWATNREVKEGHRSEGSNIYKIASDAGTNLPVHEHCHPELAAAAGIEGSAAGERGEASSSASRQWGLVTEITVYRSPCASAIKEVPANLLAIQDQLLAADSDNVVMLMDMAKAVERVNPGWLLEVKQFLRVPHCAMVPCGQQMPQYARKKGKGAGVGSDAGQEEAAEEVEDADKVKFMELVSIAHVFLYAMLSDWGIQCPVVINMDATTGISIGSRRGLGKVKHIHTCFLWVQEIIDSGRIKLRKVGTGSMLADLMTKPLDAKLIHRFLEGRIRKTGDRPVQRLKAPLDKAEAYPKMQLGKTSIQGLLVTAKVLLMAASISQKKLRMNIFEKYLLPVRALKQHLAAEGSVPRFRQRLYEAGRCSYLDDGAAELEGPMDLQLVLVNFQPSSQADSELHFAALRGDLRNLEQLLSRPRDPNCVIESDGEIQTPLRLACREGHAEVVSLLLEAMANVSMEFGPFGMEETALGTSCERHDARITRMLLGARANPNAVHYSIRHGSFEHPLVMASCTIVEAG</sequence>
<dbReference type="PANTHER" id="PTHR24198:SF165">
    <property type="entry name" value="ANKYRIN REPEAT-CONTAINING PROTEIN-RELATED"/>
    <property type="match status" value="1"/>
</dbReference>
<feature type="region of interest" description="Disordered" evidence="4">
    <location>
        <begin position="433"/>
        <end position="466"/>
    </location>
</feature>
<evidence type="ECO:0000256" key="3">
    <source>
        <dbReference type="PROSITE-ProRule" id="PRU00023"/>
    </source>
</evidence>
<feature type="repeat" description="ANK" evidence="3">
    <location>
        <begin position="1171"/>
        <end position="1203"/>
    </location>
</feature>
<keyword evidence="1" id="KW-0677">Repeat</keyword>
<reference evidence="5 6" key="1">
    <citation type="submission" date="2016-02" db="EMBL/GenBank/DDBJ databases">
        <title>Genome analysis of coral dinoflagellate symbionts highlights evolutionary adaptations to a symbiotic lifestyle.</title>
        <authorList>
            <person name="Aranda M."/>
            <person name="Li Y."/>
            <person name="Liew Y.J."/>
            <person name="Baumgarten S."/>
            <person name="Simakov O."/>
            <person name="Wilson M."/>
            <person name="Piel J."/>
            <person name="Ashoor H."/>
            <person name="Bougouffa S."/>
            <person name="Bajic V.B."/>
            <person name="Ryu T."/>
            <person name="Ravasi T."/>
            <person name="Bayer T."/>
            <person name="Micklem G."/>
            <person name="Kim H."/>
            <person name="Bhak J."/>
            <person name="Lajeunesse T.C."/>
            <person name="Voolstra C.R."/>
        </authorList>
    </citation>
    <scope>NUCLEOTIDE SEQUENCE [LARGE SCALE GENOMIC DNA]</scope>
    <source>
        <strain evidence="5 6">CCMP2467</strain>
    </source>
</reference>
<feature type="compositionally biased region" description="Polar residues" evidence="4">
    <location>
        <begin position="453"/>
        <end position="462"/>
    </location>
</feature>
<keyword evidence="2 3" id="KW-0040">ANK repeat</keyword>